<dbReference type="InterPro" id="IPR002731">
    <property type="entry name" value="ATPase_BadF"/>
</dbReference>
<dbReference type="PANTHER" id="PTHR43190:SF3">
    <property type="entry name" value="N-ACETYL-D-GLUCOSAMINE KINASE"/>
    <property type="match status" value="1"/>
</dbReference>
<reference evidence="2 3" key="1">
    <citation type="submission" date="2016-01" db="EMBL/GenBank/DDBJ databases">
        <title>Draft genome of the antarctic isolate Shewanella frigidimarina Ag06-30.</title>
        <authorList>
            <person name="Parmeciano Di Noto G."/>
            <person name="Vazquez S."/>
            <person name="Mac Cormack W."/>
            <person name="Iriarte A."/>
            <person name="Quiroga C."/>
        </authorList>
    </citation>
    <scope>NUCLEOTIDE SEQUENCE [LARGE SCALE GENOMIC DNA]</scope>
    <source>
        <strain evidence="2 3">Ag06-30</strain>
    </source>
</reference>
<protein>
    <recommendedName>
        <fullName evidence="1">ATPase BadF/BadG/BcrA/BcrD type domain-containing protein</fullName>
    </recommendedName>
</protein>
<dbReference type="AlphaFoldDB" id="A0A119CYZ6"/>
<dbReference type="PANTHER" id="PTHR43190">
    <property type="entry name" value="N-ACETYL-D-GLUCOSAMINE KINASE"/>
    <property type="match status" value="1"/>
</dbReference>
<organism evidence="2">
    <name type="scientific">Shewanella frigidimarina</name>
    <dbReference type="NCBI Taxonomy" id="56812"/>
    <lineage>
        <taxon>Bacteria</taxon>
        <taxon>Pseudomonadati</taxon>
        <taxon>Pseudomonadota</taxon>
        <taxon>Gammaproteobacteria</taxon>
        <taxon>Alteromonadales</taxon>
        <taxon>Shewanellaceae</taxon>
        <taxon>Shewanella</taxon>
    </lineage>
</organism>
<accession>A0A119CYZ6</accession>
<dbReference type="Pfam" id="PF01869">
    <property type="entry name" value="BcrAD_BadFG"/>
    <property type="match status" value="1"/>
</dbReference>
<dbReference type="Proteomes" id="UP000055702">
    <property type="component" value="Unassembled WGS sequence"/>
</dbReference>
<feature type="domain" description="ATPase BadF/BadG/BcrA/BcrD type" evidence="1">
    <location>
        <begin position="5"/>
        <end position="303"/>
    </location>
</feature>
<dbReference type="EMBL" id="LRDC01000040">
    <property type="protein sequence ID" value="KVX00595.1"/>
    <property type="molecule type" value="Genomic_DNA"/>
</dbReference>
<dbReference type="InterPro" id="IPR043129">
    <property type="entry name" value="ATPase_NBD"/>
</dbReference>
<dbReference type="SUPFAM" id="SSF53067">
    <property type="entry name" value="Actin-like ATPase domain"/>
    <property type="match status" value="2"/>
</dbReference>
<name>A0A119CYZ6_SHEFR</name>
<dbReference type="CDD" id="cd24007">
    <property type="entry name" value="ASKHA_NBD_eukNAGK-like"/>
    <property type="match status" value="1"/>
</dbReference>
<evidence type="ECO:0000259" key="1">
    <source>
        <dbReference type="Pfam" id="PF01869"/>
    </source>
</evidence>
<dbReference type="Gene3D" id="3.30.420.40">
    <property type="match status" value="2"/>
</dbReference>
<proteinExistence type="predicted"/>
<sequence length="308" mass="33277">MLYYLGVDGGGTKTAFVLLDLQHNVLATYETGTCYYIEVGMDGARAVLERGVNALLKQVNASVDDITYAFFGLPAFGEDSALLSEMKALPSGFMNPEKYRCDNDMVNGWAAAFGSNDGINIVAGTGSIAFGVKGDHHARCGGWGEIFSDEGSAYWIGCKGLQAFTKMSDGRCKKGALYQIVKSRFELHYDLDITAIVLSEWKSDRSKVATLSALVCEAANAGDQYAQDIFNEAAEELACMVEGVRQSLKYAKNENINVSYSGGVFNAGDHIMQPFLKALSHYSSQYTLHDPLYSPAVGAALYASKLAC</sequence>
<dbReference type="InterPro" id="IPR052519">
    <property type="entry name" value="Euk-type_GlcNAc_Kinase"/>
</dbReference>
<evidence type="ECO:0000313" key="2">
    <source>
        <dbReference type="EMBL" id="KVX00595.1"/>
    </source>
</evidence>
<gene>
    <name evidence="2" type="ORF">AWJ07_07530</name>
</gene>
<evidence type="ECO:0000313" key="3">
    <source>
        <dbReference type="Proteomes" id="UP000055702"/>
    </source>
</evidence>
<comment type="caution">
    <text evidence="2">The sequence shown here is derived from an EMBL/GenBank/DDBJ whole genome shotgun (WGS) entry which is preliminary data.</text>
</comment>